<evidence type="ECO:0000256" key="3">
    <source>
        <dbReference type="ARBA" id="ARBA00006906"/>
    </source>
</evidence>
<dbReference type="PANTHER" id="PTHR30246">
    <property type="entry name" value="2-KETO-3-DEOXY-6-PHOSPHOGLUCONATE ALDOLASE"/>
    <property type="match status" value="1"/>
</dbReference>
<accession>K9H743</accession>
<keyword evidence="9" id="KW-1185">Reference proteome</keyword>
<dbReference type="AlphaFoldDB" id="K9H743"/>
<evidence type="ECO:0000256" key="7">
    <source>
        <dbReference type="ARBA" id="ARBA00023277"/>
    </source>
</evidence>
<keyword evidence="7" id="KW-0119">Carbohydrate metabolism</keyword>
<evidence type="ECO:0000256" key="4">
    <source>
        <dbReference type="ARBA" id="ARBA00011233"/>
    </source>
</evidence>
<dbReference type="Pfam" id="PF01081">
    <property type="entry name" value="Aldolase"/>
    <property type="match status" value="1"/>
</dbReference>
<dbReference type="CDD" id="cd00452">
    <property type="entry name" value="KDPG_aldolase"/>
    <property type="match status" value="1"/>
</dbReference>
<name>K9H743_9PROT</name>
<evidence type="ECO:0000256" key="1">
    <source>
        <dbReference type="ARBA" id="ARBA00000654"/>
    </source>
</evidence>
<dbReference type="GO" id="GO:0008675">
    <property type="term" value="F:2-dehydro-3-deoxy-phosphogluconate aldolase activity"/>
    <property type="evidence" value="ECO:0007669"/>
    <property type="project" value="UniProtKB-EC"/>
</dbReference>
<evidence type="ECO:0000256" key="2">
    <source>
        <dbReference type="ARBA" id="ARBA00004736"/>
    </source>
</evidence>
<dbReference type="Proteomes" id="UP000009881">
    <property type="component" value="Unassembled WGS sequence"/>
</dbReference>
<proteinExistence type="inferred from homology"/>
<comment type="pathway">
    <text evidence="2">Carbohydrate acid metabolism; 2-dehydro-3-deoxy-D-gluconate degradation; D-glyceraldehyde 3-phosphate and pyruvate from 2-dehydro-3-deoxy-D-gluconate: step 2/2.</text>
</comment>
<dbReference type="Gene3D" id="3.20.20.70">
    <property type="entry name" value="Aldolase class I"/>
    <property type="match status" value="1"/>
</dbReference>
<dbReference type="PATRIC" id="fig|1238182.3.peg.275"/>
<dbReference type="InterPro" id="IPR000887">
    <property type="entry name" value="Aldlse_KDPG_KHG"/>
</dbReference>
<dbReference type="EC" id="4.1.2.14" evidence="5"/>
<dbReference type="NCBIfam" id="NF004325">
    <property type="entry name" value="PRK05718.1"/>
    <property type="match status" value="1"/>
</dbReference>
<evidence type="ECO:0000256" key="5">
    <source>
        <dbReference type="ARBA" id="ARBA00013063"/>
    </source>
</evidence>
<evidence type="ECO:0000256" key="6">
    <source>
        <dbReference type="ARBA" id="ARBA00023239"/>
    </source>
</evidence>
<keyword evidence="6" id="KW-0456">Lyase</keyword>
<dbReference type="PROSITE" id="PS00159">
    <property type="entry name" value="ALDOLASE_KDPG_KHG_1"/>
    <property type="match status" value="1"/>
</dbReference>
<sequence>MPDAMLDILKRAPVVPVLVIENADDAVPLARALVAGGLPALEVTLRTSAALDSIRRITADVPEALVGVGTIMKPADLDTAQEAGARFAVSPGATDALLGAARASGMPFLPGVATASEVMRGLEAGLTVFKAFPAAAIGGPATVAAFGGPFPEARFCPTGGIRSNTAADYLRLPNVVAIGGTWLAPKEKVSAGDWQGIEDLARSAAGLAEHLG</sequence>
<dbReference type="eggNOG" id="COG0800">
    <property type="taxonomic scope" value="Bacteria"/>
</dbReference>
<reference evidence="8 9" key="1">
    <citation type="journal article" date="2013" name="Genome Announc.">
        <title>Draft Genome Sequence of an Alphaproteobacterium, Caenispirillum salinarum AK4(T), Isolated from a Solar Saltern.</title>
        <authorList>
            <person name="Khatri I."/>
            <person name="Singh A."/>
            <person name="Korpole S."/>
            <person name="Pinnaka A.K."/>
            <person name="Subramanian S."/>
        </authorList>
    </citation>
    <scope>NUCLEOTIDE SEQUENCE [LARGE SCALE GENOMIC DNA]</scope>
    <source>
        <strain evidence="8 9">AK4</strain>
    </source>
</reference>
<dbReference type="STRING" id="1238182.C882_1737"/>
<evidence type="ECO:0000313" key="8">
    <source>
        <dbReference type="EMBL" id="EKV32899.1"/>
    </source>
</evidence>
<dbReference type="InterPro" id="IPR013785">
    <property type="entry name" value="Aldolase_TIM"/>
</dbReference>
<evidence type="ECO:0000313" key="9">
    <source>
        <dbReference type="Proteomes" id="UP000009881"/>
    </source>
</evidence>
<dbReference type="EMBL" id="ANHY01000002">
    <property type="protein sequence ID" value="EKV32899.1"/>
    <property type="molecule type" value="Genomic_DNA"/>
</dbReference>
<dbReference type="RefSeq" id="WP_009538726.1">
    <property type="nucleotide sequence ID" value="NZ_ANHY01000002.1"/>
</dbReference>
<comment type="subunit">
    <text evidence="4">Homotrimer.</text>
</comment>
<comment type="caution">
    <text evidence="8">The sequence shown here is derived from an EMBL/GenBank/DDBJ whole genome shotgun (WGS) entry which is preliminary data.</text>
</comment>
<dbReference type="PANTHER" id="PTHR30246:SF1">
    <property type="entry name" value="2-DEHYDRO-3-DEOXY-6-PHOSPHOGALACTONATE ALDOLASE-RELATED"/>
    <property type="match status" value="1"/>
</dbReference>
<gene>
    <name evidence="8" type="ORF">C882_1737</name>
</gene>
<dbReference type="SUPFAM" id="SSF51569">
    <property type="entry name" value="Aldolase"/>
    <property type="match status" value="1"/>
</dbReference>
<dbReference type="NCBIfam" id="TIGR01182">
    <property type="entry name" value="eda"/>
    <property type="match status" value="1"/>
</dbReference>
<dbReference type="InterPro" id="IPR031337">
    <property type="entry name" value="KDPG/KHG_AS_1"/>
</dbReference>
<comment type="catalytic activity">
    <reaction evidence="1">
        <text>2-dehydro-3-deoxy-6-phospho-D-gluconate = D-glyceraldehyde 3-phosphate + pyruvate</text>
        <dbReference type="Rhea" id="RHEA:17089"/>
        <dbReference type="ChEBI" id="CHEBI:15361"/>
        <dbReference type="ChEBI" id="CHEBI:57569"/>
        <dbReference type="ChEBI" id="CHEBI:59776"/>
        <dbReference type="EC" id="4.1.2.14"/>
    </reaction>
</comment>
<organism evidence="8 9">
    <name type="scientific">Caenispirillum salinarum AK4</name>
    <dbReference type="NCBI Taxonomy" id="1238182"/>
    <lineage>
        <taxon>Bacteria</taxon>
        <taxon>Pseudomonadati</taxon>
        <taxon>Pseudomonadota</taxon>
        <taxon>Alphaproteobacteria</taxon>
        <taxon>Rhodospirillales</taxon>
        <taxon>Novispirillaceae</taxon>
        <taxon>Caenispirillum</taxon>
    </lineage>
</organism>
<protein>
    <recommendedName>
        <fullName evidence="5">2-dehydro-3-deoxy-phosphogluconate aldolase</fullName>
        <ecNumber evidence="5">4.1.2.14</ecNumber>
    </recommendedName>
</protein>
<comment type="similarity">
    <text evidence="3">Belongs to the KHG/KDPG aldolase family.</text>
</comment>